<dbReference type="AlphaFoldDB" id="A0A2M7FYJ7"/>
<feature type="domain" description="Shikimate dehydrogenase substrate binding N-terminal" evidence="8">
    <location>
        <begin position="13"/>
        <end position="95"/>
    </location>
</feature>
<evidence type="ECO:0000313" key="11">
    <source>
        <dbReference type="Proteomes" id="UP000231019"/>
    </source>
</evidence>
<dbReference type="Gene3D" id="3.40.50.10860">
    <property type="entry name" value="Leucine Dehydrogenase, chain A, domain 1"/>
    <property type="match status" value="1"/>
</dbReference>
<dbReference type="SUPFAM" id="SSF51735">
    <property type="entry name" value="NAD(P)-binding Rossmann-fold domains"/>
    <property type="match status" value="1"/>
</dbReference>
<feature type="binding site" evidence="7">
    <location>
        <begin position="133"/>
        <end position="137"/>
    </location>
    <ligand>
        <name>NADP(+)</name>
        <dbReference type="ChEBI" id="CHEBI:58349"/>
    </ligand>
</feature>
<dbReference type="InterPro" id="IPR046346">
    <property type="entry name" value="Aminoacid_DH-like_N_sf"/>
</dbReference>
<feature type="binding site" evidence="7">
    <location>
        <position position="233"/>
    </location>
    <ligand>
        <name>NADP(+)</name>
        <dbReference type="ChEBI" id="CHEBI:58349"/>
    </ligand>
</feature>
<name>A0A2M7FYJ7_9BACT</name>
<dbReference type="EMBL" id="PFFQ01000060">
    <property type="protein sequence ID" value="PIW14422.1"/>
    <property type="molecule type" value="Genomic_DNA"/>
</dbReference>
<comment type="subunit">
    <text evidence="7">Homodimer.</text>
</comment>
<dbReference type="GO" id="GO:0019632">
    <property type="term" value="P:shikimate metabolic process"/>
    <property type="evidence" value="ECO:0007669"/>
    <property type="project" value="InterPro"/>
</dbReference>
<dbReference type="Proteomes" id="UP000231019">
    <property type="component" value="Unassembled WGS sequence"/>
</dbReference>
<feature type="binding site" evidence="7">
    <location>
        <position position="235"/>
    </location>
    <ligand>
        <name>shikimate</name>
        <dbReference type="ChEBI" id="CHEBI:36208"/>
    </ligand>
</feature>
<protein>
    <recommendedName>
        <fullName evidence="2 7">Shikimate dehydrogenase (NADP(+))</fullName>
        <shortName evidence="7">SDH</shortName>
        <ecNumber evidence="2 7">1.1.1.25</ecNumber>
    </recommendedName>
</protein>
<feature type="binding site" evidence="7">
    <location>
        <position position="84"/>
    </location>
    <ligand>
        <name>NADP(+)</name>
        <dbReference type="ChEBI" id="CHEBI:58349"/>
    </ligand>
</feature>
<dbReference type="CDD" id="cd01065">
    <property type="entry name" value="NAD_bind_Shikimate_DH"/>
    <property type="match status" value="1"/>
</dbReference>
<evidence type="ECO:0000259" key="8">
    <source>
        <dbReference type="Pfam" id="PF08501"/>
    </source>
</evidence>
<evidence type="ECO:0000259" key="9">
    <source>
        <dbReference type="Pfam" id="PF18317"/>
    </source>
</evidence>
<dbReference type="InterPro" id="IPR011342">
    <property type="entry name" value="Shikimate_DH"/>
</dbReference>
<evidence type="ECO:0000256" key="1">
    <source>
        <dbReference type="ARBA" id="ARBA00004871"/>
    </source>
</evidence>
<organism evidence="10 11">
    <name type="scientific">bacterium (Candidatus Blackallbacteria) CG17_big_fil_post_rev_8_21_14_2_50_48_46</name>
    <dbReference type="NCBI Taxonomy" id="2014261"/>
    <lineage>
        <taxon>Bacteria</taxon>
        <taxon>Candidatus Blackallbacteria</taxon>
    </lineage>
</organism>
<comment type="similarity">
    <text evidence="7">Belongs to the shikimate dehydrogenase family.</text>
</comment>
<dbReference type="GO" id="GO:0004764">
    <property type="term" value="F:shikimate 3-dehydrogenase (NADP+) activity"/>
    <property type="evidence" value="ECO:0007669"/>
    <property type="project" value="UniProtKB-UniRule"/>
</dbReference>
<comment type="caution">
    <text evidence="10">The sequence shown here is derived from an EMBL/GenBank/DDBJ whole genome shotgun (WGS) entry which is preliminary data.</text>
</comment>
<feature type="binding site" evidence="7">
    <location>
        <position position="109"/>
    </location>
    <ligand>
        <name>shikimate</name>
        <dbReference type="ChEBI" id="CHEBI:36208"/>
    </ligand>
</feature>
<feature type="binding site" evidence="7">
    <location>
        <position position="93"/>
    </location>
    <ligand>
        <name>shikimate</name>
        <dbReference type="ChEBI" id="CHEBI:36208"/>
    </ligand>
</feature>
<dbReference type="GO" id="GO:0008652">
    <property type="term" value="P:amino acid biosynthetic process"/>
    <property type="evidence" value="ECO:0007669"/>
    <property type="project" value="UniProtKB-KW"/>
</dbReference>
<feature type="binding site" evidence="7">
    <location>
        <position position="257"/>
    </location>
    <ligand>
        <name>NADP(+)</name>
        <dbReference type="ChEBI" id="CHEBI:58349"/>
    </ligand>
</feature>
<feature type="active site" description="Proton acceptor" evidence="7">
    <location>
        <position position="72"/>
    </location>
</feature>
<dbReference type="InterPro" id="IPR022893">
    <property type="entry name" value="Shikimate_DH_fam"/>
</dbReference>
<dbReference type="NCBIfam" id="NF001314">
    <property type="entry name" value="PRK00258.2-2"/>
    <property type="match status" value="1"/>
</dbReference>
<evidence type="ECO:0000256" key="7">
    <source>
        <dbReference type="HAMAP-Rule" id="MF_00222"/>
    </source>
</evidence>
<dbReference type="InterPro" id="IPR041121">
    <property type="entry name" value="SDH_C"/>
</dbReference>
<keyword evidence="4 7" id="KW-0521">NADP</keyword>
<evidence type="ECO:0000256" key="3">
    <source>
        <dbReference type="ARBA" id="ARBA00022605"/>
    </source>
</evidence>
<keyword evidence="3 7" id="KW-0028">Amino-acid biosynthesis</keyword>
<keyword evidence="6 7" id="KW-0057">Aromatic amino acid biosynthesis</keyword>
<dbReference type="Pfam" id="PF08501">
    <property type="entry name" value="Shikimate_dh_N"/>
    <property type="match status" value="1"/>
</dbReference>
<comment type="caution">
    <text evidence="7">Lacks conserved residue(s) required for the propagation of feature annotation.</text>
</comment>
<evidence type="ECO:0000256" key="2">
    <source>
        <dbReference type="ARBA" id="ARBA00012962"/>
    </source>
</evidence>
<dbReference type="GO" id="GO:0009423">
    <property type="term" value="P:chorismate biosynthetic process"/>
    <property type="evidence" value="ECO:0007669"/>
    <property type="project" value="UniProtKB-UniRule"/>
</dbReference>
<dbReference type="NCBIfam" id="TIGR00507">
    <property type="entry name" value="aroE"/>
    <property type="match status" value="1"/>
</dbReference>
<dbReference type="HAMAP" id="MF_00222">
    <property type="entry name" value="Shikimate_DH_AroE"/>
    <property type="match status" value="1"/>
</dbReference>
<dbReference type="EC" id="1.1.1.25" evidence="2 7"/>
<feature type="binding site" evidence="7">
    <location>
        <position position="68"/>
    </location>
    <ligand>
        <name>shikimate</name>
        <dbReference type="ChEBI" id="CHEBI:36208"/>
    </ligand>
</feature>
<reference evidence="10 11" key="1">
    <citation type="submission" date="2017-09" db="EMBL/GenBank/DDBJ databases">
        <title>Depth-based differentiation of microbial function through sediment-hosted aquifers and enrichment of novel symbionts in the deep terrestrial subsurface.</title>
        <authorList>
            <person name="Probst A.J."/>
            <person name="Ladd B."/>
            <person name="Jarett J.K."/>
            <person name="Geller-Mcgrath D.E."/>
            <person name="Sieber C.M."/>
            <person name="Emerson J.B."/>
            <person name="Anantharaman K."/>
            <person name="Thomas B.C."/>
            <person name="Malmstrom R."/>
            <person name="Stieglmeier M."/>
            <person name="Klingl A."/>
            <person name="Woyke T."/>
            <person name="Ryan C.M."/>
            <person name="Banfield J.F."/>
        </authorList>
    </citation>
    <scope>NUCLEOTIDE SEQUENCE [LARGE SCALE GENOMIC DNA]</scope>
    <source>
        <strain evidence="10">CG17_big_fil_post_rev_8_21_14_2_50_48_46</strain>
    </source>
</reference>
<feature type="domain" description="SDH C-terminal" evidence="9">
    <location>
        <begin position="257"/>
        <end position="285"/>
    </location>
</feature>
<keyword evidence="5 7" id="KW-0560">Oxidoreductase</keyword>
<dbReference type="UniPathway" id="UPA00053">
    <property type="reaction ID" value="UER00087"/>
</dbReference>
<dbReference type="Pfam" id="PF18317">
    <property type="entry name" value="SDH_C"/>
    <property type="match status" value="1"/>
</dbReference>
<comment type="pathway">
    <text evidence="1 7">Metabolic intermediate biosynthesis; chorismate biosynthesis; chorismate from D-erythrose 4-phosphate and phosphoenolpyruvate: step 4/7.</text>
</comment>
<feature type="binding site" evidence="7">
    <location>
        <position position="264"/>
    </location>
    <ligand>
        <name>shikimate</name>
        <dbReference type="ChEBI" id="CHEBI:36208"/>
    </ligand>
</feature>
<evidence type="ECO:0000256" key="5">
    <source>
        <dbReference type="ARBA" id="ARBA00023002"/>
    </source>
</evidence>
<evidence type="ECO:0000313" key="10">
    <source>
        <dbReference type="EMBL" id="PIW14422.1"/>
    </source>
</evidence>
<dbReference type="GO" id="GO:0009073">
    <property type="term" value="P:aromatic amino acid family biosynthetic process"/>
    <property type="evidence" value="ECO:0007669"/>
    <property type="project" value="UniProtKB-KW"/>
</dbReference>
<dbReference type="PANTHER" id="PTHR21089">
    <property type="entry name" value="SHIKIMATE DEHYDROGENASE"/>
    <property type="match status" value="1"/>
</dbReference>
<dbReference type="GO" id="GO:0050661">
    <property type="term" value="F:NADP binding"/>
    <property type="evidence" value="ECO:0007669"/>
    <property type="project" value="InterPro"/>
</dbReference>
<gene>
    <name evidence="7" type="primary">aroE</name>
    <name evidence="10" type="ORF">COW36_21890</name>
</gene>
<proteinExistence type="inferred from homology"/>
<dbReference type="InterPro" id="IPR036291">
    <property type="entry name" value="NAD(P)-bd_dom_sf"/>
</dbReference>
<evidence type="ECO:0000256" key="4">
    <source>
        <dbReference type="ARBA" id="ARBA00022857"/>
    </source>
</evidence>
<dbReference type="PANTHER" id="PTHR21089:SF1">
    <property type="entry name" value="BIFUNCTIONAL 3-DEHYDROQUINATE DEHYDRATASE_SHIKIMATE DEHYDROGENASE, CHLOROPLASTIC"/>
    <property type="match status" value="1"/>
</dbReference>
<comment type="catalytic activity">
    <reaction evidence="7">
        <text>shikimate + NADP(+) = 3-dehydroshikimate + NADPH + H(+)</text>
        <dbReference type="Rhea" id="RHEA:17737"/>
        <dbReference type="ChEBI" id="CHEBI:15378"/>
        <dbReference type="ChEBI" id="CHEBI:16630"/>
        <dbReference type="ChEBI" id="CHEBI:36208"/>
        <dbReference type="ChEBI" id="CHEBI:57783"/>
        <dbReference type="ChEBI" id="CHEBI:58349"/>
        <dbReference type="EC" id="1.1.1.25"/>
    </reaction>
</comment>
<sequence>MPKVDQHTQVVGLMGYPLSHSFSPAMHNAAFEALKLNYVYIPMPVPPGRLSEAVQGLRALNFVGANVTIPHKEEIIPFLDYVTEEAQLAGAVNTLFWTEDSYLVGDNTDVEGFRRTLQEWKIDLQGRTGAIIGSGGAARAVAIALARSGVKEIIFWARRYEAVQRVIEDLQPLFPDLVWSSHTKSTPVWADDLTRTSLLVNASPVGMFPHVQDSPLSRSMLGMLPEQAHVYDLVYNPQETLLLKTARELGSLQTHSGVDMLVFQGAVAFERWTGQVPPVALMRNIILERLSLASD</sequence>
<dbReference type="SUPFAM" id="SSF53223">
    <property type="entry name" value="Aminoacid dehydrogenase-like, N-terminal domain"/>
    <property type="match status" value="1"/>
</dbReference>
<dbReference type="Gene3D" id="3.40.50.720">
    <property type="entry name" value="NAD(P)-binding Rossmann-like Domain"/>
    <property type="match status" value="1"/>
</dbReference>
<dbReference type="InterPro" id="IPR013708">
    <property type="entry name" value="Shikimate_DH-bd_N"/>
</dbReference>
<feature type="binding site" evidence="7">
    <location>
        <begin position="21"/>
        <end position="23"/>
    </location>
    <ligand>
        <name>shikimate</name>
        <dbReference type="ChEBI" id="CHEBI:36208"/>
    </ligand>
</feature>
<accession>A0A2M7FYJ7</accession>
<evidence type="ECO:0000256" key="6">
    <source>
        <dbReference type="ARBA" id="ARBA00023141"/>
    </source>
</evidence>
<comment type="function">
    <text evidence="7">Involved in the biosynthesis of the chorismate, which leads to the biosynthesis of aromatic amino acids. Catalyzes the reversible NADPH linked reduction of 3-dehydroshikimate (DHSA) to yield shikimate (SA).</text>
</comment>